<keyword evidence="1" id="KW-0472">Membrane</keyword>
<sequence length="342" mass="37769">MTDRTWVIVAFLGWLAINGADAVWIYFYVMAEVLPVPHNAIDRSTHTRDGYMAMMIIFGFVWSSVNFIAACGYFALVHDTDYRRRFSGQTLRWLTTIFVAVPVWAFMIVMPFAGGWIVTPLVKQHAWKHWCDSYPMFVILDGTSYYDASYVVPRAYFYINSPSASEPTQLFTYELSNPGDGDTWLFGLRSFDEPQFSIPLDSYPTLQQIYYNYNTLTVAGNCTIPDSIASNTSTTTIPCVSGTFDPGARLTLSLNSSVPLNSTLSTAYPSGVEVDAEGNLGHLVLKTTVTKPRDATELKVCVAGALGREAGTVAAEVLAPLGVALLRQDDFARYATQPNDAA</sequence>
<reference evidence="2 3" key="1">
    <citation type="journal article" date="2014" name="PLoS Genet.">
        <title>Analysis of the Phlebiopsis gigantea genome, transcriptome and secretome provides insight into its pioneer colonization strategies of wood.</title>
        <authorList>
            <person name="Hori C."/>
            <person name="Ishida T."/>
            <person name="Igarashi K."/>
            <person name="Samejima M."/>
            <person name="Suzuki H."/>
            <person name="Master E."/>
            <person name="Ferreira P."/>
            <person name="Ruiz-Duenas F.J."/>
            <person name="Held B."/>
            <person name="Canessa P."/>
            <person name="Larrondo L.F."/>
            <person name="Schmoll M."/>
            <person name="Druzhinina I.S."/>
            <person name="Kubicek C.P."/>
            <person name="Gaskell J.A."/>
            <person name="Kersten P."/>
            <person name="St John F."/>
            <person name="Glasner J."/>
            <person name="Sabat G."/>
            <person name="Splinter BonDurant S."/>
            <person name="Syed K."/>
            <person name="Yadav J."/>
            <person name="Mgbeahuruike A.C."/>
            <person name="Kovalchuk A."/>
            <person name="Asiegbu F.O."/>
            <person name="Lackner G."/>
            <person name="Hoffmeister D."/>
            <person name="Rencoret J."/>
            <person name="Gutierrez A."/>
            <person name="Sun H."/>
            <person name="Lindquist E."/>
            <person name="Barry K."/>
            <person name="Riley R."/>
            <person name="Grigoriev I.V."/>
            <person name="Henrissat B."/>
            <person name="Kues U."/>
            <person name="Berka R.M."/>
            <person name="Martinez A.T."/>
            <person name="Covert S.F."/>
            <person name="Blanchette R.A."/>
            <person name="Cullen D."/>
        </authorList>
    </citation>
    <scope>NUCLEOTIDE SEQUENCE [LARGE SCALE GENOMIC DNA]</scope>
    <source>
        <strain evidence="2 3">11061_1 CR5-6</strain>
    </source>
</reference>
<feature type="transmembrane region" description="Helical" evidence="1">
    <location>
        <begin position="50"/>
        <end position="76"/>
    </location>
</feature>
<evidence type="ECO:0000313" key="3">
    <source>
        <dbReference type="Proteomes" id="UP000053257"/>
    </source>
</evidence>
<feature type="transmembrane region" description="Helical" evidence="1">
    <location>
        <begin position="96"/>
        <end position="118"/>
    </location>
</feature>
<feature type="transmembrane region" description="Helical" evidence="1">
    <location>
        <begin position="6"/>
        <end position="29"/>
    </location>
</feature>
<dbReference type="Proteomes" id="UP000053257">
    <property type="component" value="Unassembled WGS sequence"/>
</dbReference>
<gene>
    <name evidence="2" type="ORF">PHLGIDRAFT_131293</name>
</gene>
<name>A0A0C3RPE7_PHLG1</name>
<protein>
    <submittedName>
        <fullName evidence="2">Uncharacterized protein</fullName>
    </submittedName>
</protein>
<evidence type="ECO:0000313" key="2">
    <source>
        <dbReference type="EMBL" id="KIP01336.1"/>
    </source>
</evidence>
<organism evidence="2 3">
    <name type="scientific">Phlebiopsis gigantea (strain 11061_1 CR5-6)</name>
    <name type="common">White-rot fungus</name>
    <name type="synonym">Peniophora gigantea</name>
    <dbReference type="NCBI Taxonomy" id="745531"/>
    <lineage>
        <taxon>Eukaryota</taxon>
        <taxon>Fungi</taxon>
        <taxon>Dikarya</taxon>
        <taxon>Basidiomycota</taxon>
        <taxon>Agaricomycotina</taxon>
        <taxon>Agaricomycetes</taxon>
        <taxon>Polyporales</taxon>
        <taxon>Phanerochaetaceae</taxon>
        <taxon>Phlebiopsis</taxon>
    </lineage>
</organism>
<dbReference type="HOGENOM" id="CLU_070626_0_0_1"/>
<keyword evidence="3" id="KW-1185">Reference proteome</keyword>
<keyword evidence="1" id="KW-1133">Transmembrane helix</keyword>
<dbReference type="OrthoDB" id="100006at2759"/>
<evidence type="ECO:0000256" key="1">
    <source>
        <dbReference type="SAM" id="Phobius"/>
    </source>
</evidence>
<dbReference type="EMBL" id="KN840817">
    <property type="protein sequence ID" value="KIP01336.1"/>
    <property type="molecule type" value="Genomic_DNA"/>
</dbReference>
<proteinExistence type="predicted"/>
<keyword evidence="1" id="KW-0812">Transmembrane</keyword>
<dbReference type="AlphaFoldDB" id="A0A0C3RPE7"/>
<accession>A0A0C3RPE7</accession>